<reference evidence="1" key="1">
    <citation type="submission" date="2022-02" db="EMBL/GenBank/DDBJ databases">
        <title>Plant Genome Project.</title>
        <authorList>
            <person name="Zhang R.-G."/>
        </authorList>
    </citation>
    <scope>NUCLEOTIDE SEQUENCE</scope>
    <source>
        <strain evidence="1">AT1</strain>
    </source>
</reference>
<accession>A0ACC0M8U1</accession>
<name>A0ACC0M8U1_RHOML</name>
<protein>
    <submittedName>
        <fullName evidence="1">Uncharacterized protein</fullName>
    </submittedName>
</protein>
<evidence type="ECO:0000313" key="2">
    <source>
        <dbReference type="Proteomes" id="UP001062846"/>
    </source>
</evidence>
<proteinExistence type="predicted"/>
<sequence length="1308" mass="148117">MVDAVVSFVVNRLGDLLIEQVVFLRGVEDDVKWLRDKLEYMLCFLKDAEEKQDVDNRMRKWISDIRDVAYEAEDIIDNFILKVEVGTPKKMGLKDCFQKYFCICSKHASLIQQANLYGIGQEINTLKTKLTQIQQSQVTFGIRSIDDAREGSNHMNRVDSWLRRERPYKDDEHVVGFKEDVDKLMSELVKGLKDRYVISILGTGGLGKTTIARQLYNTLSSTKKFDCYAWVSVSTDYNIQDLLRAAIKSFKKEITTTEEFMLLEKMNKDDLESYTRNYLKGHRYLVVLDDVWDVNAWPSLKRAFPNDKNGSRVIVTTRNKVVAEPSDERTYVHVLPFLKDEESLELFCNKAFPDYDEVGNQKSRCPPGLESLAQEMANKCHGLPLAIVVLGGLLRRKDPGEWLKLKDHMWRHVRDHDSHRVQHILALSFNDLPHHLKSCFLYLGLFPEDFEIDAKKLCRLWESEGFIKLGEESFEAETCLRELIDRSLIQVVVRNWRRIIKCRVHDLLRDFAIEKSKELNFLHIYEGTLAPNSRRLASYCGFPRFVLLDHSDMHLRSLLFFNLVNEDREIAQLQSLCRKLRLLRVLDLEHDPSNHNQQEEVKRRPDEIGKLMHLRYLGLGGTYINKLSQFIGNYSALQTLELKIHSECDLQRYAIQLPDEICKAKQLRHLIGCFKWPFRVDNLTNLQTLRTVFVEGQIQFNPMDLINLRELWVQYVGEGNNRFTLDSIGGLRNLESLQIGVSAKDADSIPEVHLHPLSRCQRLLQLRLVQGAGVRHWHGGVFSANWKLSTEVIPNLRYLFLDASGLSEDPMPVLEKLPKLTVLLLAFYGGEKLVCTAGGFPQLEILQIDNRDGLMREIQVERGGMPMLKENHQTPKSCRFLCKSTTSSHSATQITQQTKTLGDLNDQTSEFKSSSSFVLRFIQPEDSKKDTNLCVTNLARLVGPLYLSSLSPKSSSSQMASKKIQAVPINKNTSKNAAIAKNSSSTSTGPATRSKAKATDIVTNQGATPKVNPSKVPPRKRRGVATLAAKTEEEGSEKFPSNSESSLSANLPLHTHLVSDVDSSSGSRTGSSPSLPKRSESPNHSESSYSVAMQAMTTGAVIVEEQLATMARAIERLTKTVEDKDLQIASLMNKLEAQNMGGTSHDASHPPGFTPKEVIIADQSGKLMMGDQTGKLKQTDDGIKFCRQIKEMVVSVQSLDAIQLVSPAPSEPCESAGSSVPKMKPQFDNLDDVMKFYNNYARQTGFSVRIHSSKVNKNGQIIRKEYVCYKSAAATSLVSFFWRVIQFLASFLSSSQDVDDEDDMDYDD</sequence>
<dbReference type="EMBL" id="CM046396">
    <property type="protein sequence ID" value="KAI8537196.1"/>
    <property type="molecule type" value="Genomic_DNA"/>
</dbReference>
<keyword evidence="2" id="KW-1185">Reference proteome</keyword>
<dbReference type="Proteomes" id="UP001062846">
    <property type="component" value="Chromosome 9"/>
</dbReference>
<organism evidence="1 2">
    <name type="scientific">Rhododendron molle</name>
    <name type="common">Chinese azalea</name>
    <name type="synonym">Azalea mollis</name>
    <dbReference type="NCBI Taxonomy" id="49168"/>
    <lineage>
        <taxon>Eukaryota</taxon>
        <taxon>Viridiplantae</taxon>
        <taxon>Streptophyta</taxon>
        <taxon>Embryophyta</taxon>
        <taxon>Tracheophyta</taxon>
        <taxon>Spermatophyta</taxon>
        <taxon>Magnoliopsida</taxon>
        <taxon>eudicotyledons</taxon>
        <taxon>Gunneridae</taxon>
        <taxon>Pentapetalae</taxon>
        <taxon>asterids</taxon>
        <taxon>Ericales</taxon>
        <taxon>Ericaceae</taxon>
        <taxon>Ericoideae</taxon>
        <taxon>Rhodoreae</taxon>
        <taxon>Rhododendron</taxon>
    </lineage>
</organism>
<evidence type="ECO:0000313" key="1">
    <source>
        <dbReference type="EMBL" id="KAI8537196.1"/>
    </source>
</evidence>
<gene>
    <name evidence="1" type="ORF">RHMOL_Rhmol09G0006400</name>
</gene>
<comment type="caution">
    <text evidence="1">The sequence shown here is derived from an EMBL/GenBank/DDBJ whole genome shotgun (WGS) entry which is preliminary data.</text>
</comment>